<dbReference type="InterPro" id="IPR007166">
    <property type="entry name" value="Class3_signal_pept_motif"/>
</dbReference>
<keyword evidence="1" id="KW-0812">Transmembrane</keyword>
<gene>
    <name evidence="2" type="ORF">C7452_0834</name>
</gene>
<comment type="caution">
    <text evidence="2">The sequence shown here is derived from an EMBL/GenBank/DDBJ whole genome shotgun (WGS) entry which is preliminary data.</text>
</comment>
<protein>
    <submittedName>
        <fullName evidence="2">Class III signal peptide</fullName>
    </submittedName>
</protein>
<dbReference type="Pfam" id="PF04021">
    <property type="entry name" value="Class_IIIsignal"/>
    <property type="match status" value="1"/>
</dbReference>
<keyword evidence="3" id="KW-1185">Reference proteome</keyword>
<keyword evidence="1" id="KW-1133">Transmembrane helix</keyword>
<proteinExistence type="predicted"/>
<dbReference type="Proteomes" id="UP000256864">
    <property type="component" value="Unassembled WGS sequence"/>
</dbReference>
<keyword evidence="1" id="KW-0472">Membrane</keyword>
<sequence length="187" mass="19910">MIIKDLRGQGGAEYILLFAAIIVIAVAALYIYSSYFRFSGNEAVDVKLTITNIGPSKSKFIYEANNTTGGGSRHIVSGDPGNRFFLLQPGASRTFNLGRMSGGTSFTIEGGVGDPKGGTDDLKGIGQRGRWTLTIGNQSYSWVISGPYDYRRNPTGSVLMSFSISGGGGSPFKFTSDQVRVRGNVSG</sequence>
<evidence type="ECO:0000313" key="3">
    <source>
        <dbReference type="Proteomes" id="UP000256864"/>
    </source>
</evidence>
<name>A0A371NFR4_9EURY</name>
<dbReference type="EMBL" id="QREL01000001">
    <property type="protein sequence ID" value="REE28810.1"/>
    <property type="molecule type" value="Genomic_DNA"/>
</dbReference>
<accession>A0A371NFR4</accession>
<reference evidence="2 3" key="1">
    <citation type="submission" date="2018-07" db="EMBL/GenBank/DDBJ databases">
        <title>Genomic Encyclopedia of Type Strains, Phase IV (KMG-IV): sequencing the most valuable type-strain genomes for metagenomic binning, comparative biology and taxonomic classification.</title>
        <authorList>
            <person name="Goeker M."/>
        </authorList>
    </citation>
    <scope>NUCLEOTIDE SEQUENCE [LARGE SCALE GENOMIC DNA]</scope>
    <source>
        <strain evidence="2 3">DSM 7466</strain>
    </source>
</reference>
<evidence type="ECO:0000313" key="2">
    <source>
        <dbReference type="EMBL" id="REE28810.1"/>
    </source>
</evidence>
<evidence type="ECO:0000256" key="1">
    <source>
        <dbReference type="SAM" id="Phobius"/>
    </source>
</evidence>
<feature type="transmembrane region" description="Helical" evidence="1">
    <location>
        <begin position="12"/>
        <end position="32"/>
    </location>
</feature>
<dbReference type="RefSeq" id="WP_115892302.1">
    <property type="nucleotide sequence ID" value="NZ_QREL01000001.1"/>
</dbReference>
<dbReference type="AlphaFoldDB" id="A0A371NFR4"/>
<organism evidence="2 3">
    <name type="scientific">Methanothermobacter defluvii</name>
    <dbReference type="NCBI Taxonomy" id="49339"/>
    <lineage>
        <taxon>Archaea</taxon>
        <taxon>Methanobacteriati</taxon>
        <taxon>Methanobacteriota</taxon>
        <taxon>Methanomada group</taxon>
        <taxon>Methanobacteria</taxon>
        <taxon>Methanobacteriales</taxon>
        <taxon>Methanobacteriaceae</taxon>
        <taxon>Methanothermobacter</taxon>
    </lineage>
</organism>